<dbReference type="GeneID" id="17300690"/>
<sequence>MVETCLACRTGREYNMPSDGKCRVGDCKMPCQCTPSTAAMIYGSVIGGVLLVVVIFCCCFYARRRANNNVPQAMMVQYPPQQQVIMQNGVPIPMATPVEGYPGNQRAMYPQQQNNNRRALGMGLAGGLLGGWALGSMMDGGADYGGDCGGDFGGGDGGF</sequence>
<dbReference type="EMBL" id="JH993007">
    <property type="protein sequence ID" value="EKX44038.1"/>
    <property type="molecule type" value="Genomic_DNA"/>
</dbReference>
<dbReference type="Proteomes" id="UP000011087">
    <property type="component" value="Unassembled WGS sequence"/>
</dbReference>
<keyword evidence="4" id="KW-1185">Reference proteome</keyword>
<keyword evidence="1" id="KW-0812">Transmembrane</keyword>
<dbReference type="RefSeq" id="XP_005831018.1">
    <property type="nucleotide sequence ID" value="XM_005830961.1"/>
</dbReference>
<dbReference type="HOGENOM" id="CLU_1664044_0_0_1"/>
<proteinExistence type="predicted"/>
<keyword evidence="1" id="KW-1133">Transmembrane helix</keyword>
<name>L1J670_GUITC</name>
<dbReference type="KEGG" id="gtt:GUITHDRAFT_163721"/>
<reference evidence="3" key="3">
    <citation type="submission" date="2015-06" db="UniProtKB">
        <authorList>
            <consortium name="EnsemblProtists"/>
        </authorList>
    </citation>
    <scope>IDENTIFICATION</scope>
</reference>
<evidence type="ECO:0000313" key="3">
    <source>
        <dbReference type="EnsemblProtists" id="EKX44038"/>
    </source>
</evidence>
<organism evidence="2">
    <name type="scientific">Guillardia theta (strain CCMP2712)</name>
    <name type="common">Cryptophyte</name>
    <dbReference type="NCBI Taxonomy" id="905079"/>
    <lineage>
        <taxon>Eukaryota</taxon>
        <taxon>Cryptophyceae</taxon>
        <taxon>Pyrenomonadales</taxon>
        <taxon>Geminigeraceae</taxon>
        <taxon>Guillardia</taxon>
    </lineage>
</organism>
<dbReference type="PaxDb" id="55529-EKX44038"/>
<protein>
    <submittedName>
        <fullName evidence="2 3">Uncharacterized protein</fullName>
    </submittedName>
</protein>
<evidence type="ECO:0000313" key="2">
    <source>
        <dbReference type="EMBL" id="EKX44038.1"/>
    </source>
</evidence>
<keyword evidence="1" id="KW-0472">Membrane</keyword>
<evidence type="ECO:0000313" key="4">
    <source>
        <dbReference type="Proteomes" id="UP000011087"/>
    </source>
</evidence>
<dbReference type="AlphaFoldDB" id="L1J670"/>
<reference evidence="2 4" key="1">
    <citation type="journal article" date="2012" name="Nature">
        <title>Algal genomes reveal evolutionary mosaicism and the fate of nucleomorphs.</title>
        <authorList>
            <consortium name="DOE Joint Genome Institute"/>
            <person name="Curtis B.A."/>
            <person name="Tanifuji G."/>
            <person name="Burki F."/>
            <person name="Gruber A."/>
            <person name="Irimia M."/>
            <person name="Maruyama S."/>
            <person name="Arias M.C."/>
            <person name="Ball S.G."/>
            <person name="Gile G.H."/>
            <person name="Hirakawa Y."/>
            <person name="Hopkins J.F."/>
            <person name="Kuo A."/>
            <person name="Rensing S.A."/>
            <person name="Schmutz J."/>
            <person name="Symeonidi A."/>
            <person name="Elias M."/>
            <person name="Eveleigh R.J."/>
            <person name="Herman E.K."/>
            <person name="Klute M.J."/>
            <person name="Nakayama T."/>
            <person name="Obornik M."/>
            <person name="Reyes-Prieto A."/>
            <person name="Armbrust E.V."/>
            <person name="Aves S.J."/>
            <person name="Beiko R.G."/>
            <person name="Coutinho P."/>
            <person name="Dacks J.B."/>
            <person name="Durnford D.G."/>
            <person name="Fast N.M."/>
            <person name="Green B.R."/>
            <person name="Grisdale C.J."/>
            <person name="Hempel F."/>
            <person name="Henrissat B."/>
            <person name="Hoppner M.P."/>
            <person name="Ishida K."/>
            <person name="Kim E."/>
            <person name="Koreny L."/>
            <person name="Kroth P.G."/>
            <person name="Liu Y."/>
            <person name="Malik S.B."/>
            <person name="Maier U.G."/>
            <person name="McRose D."/>
            <person name="Mock T."/>
            <person name="Neilson J.A."/>
            <person name="Onodera N.T."/>
            <person name="Poole A.M."/>
            <person name="Pritham E.J."/>
            <person name="Richards T.A."/>
            <person name="Rocap G."/>
            <person name="Roy S.W."/>
            <person name="Sarai C."/>
            <person name="Schaack S."/>
            <person name="Shirato S."/>
            <person name="Slamovits C.H."/>
            <person name="Spencer D.F."/>
            <person name="Suzuki S."/>
            <person name="Worden A.Z."/>
            <person name="Zauner S."/>
            <person name="Barry K."/>
            <person name="Bell C."/>
            <person name="Bharti A.K."/>
            <person name="Crow J.A."/>
            <person name="Grimwood J."/>
            <person name="Kramer R."/>
            <person name="Lindquist E."/>
            <person name="Lucas S."/>
            <person name="Salamov A."/>
            <person name="McFadden G.I."/>
            <person name="Lane C.E."/>
            <person name="Keeling P.J."/>
            <person name="Gray M.W."/>
            <person name="Grigoriev I.V."/>
            <person name="Archibald J.M."/>
        </authorList>
    </citation>
    <scope>NUCLEOTIDE SEQUENCE</scope>
    <source>
        <strain evidence="2 4">CCMP2712</strain>
    </source>
</reference>
<reference evidence="4" key="2">
    <citation type="submission" date="2012-11" db="EMBL/GenBank/DDBJ databases">
        <authorList>
            <person name="Kuo A."/>
            <person name="Curtis B.A."/>
            <person name="Tanifuji G."/>
            <person name="Burki F."/>
            <person name="Gruber A."/>
            <person name="Irimia M."/>
            <person name="Maruyama S."/>
            <person name="Arias M.C."/>
            <person name="Ball S.G."/>
            <person name="Gile G.H."/>
            <person name="Hirakawa Y."/>
            <person name="Hopkins J.F."/>
            <person name="Rensing S.A."/>
            <person name="Schmutz J."/>
            <person name="Symeonidi A."/>
            <person name="Elias M."/>
            <person name="Eveleigh R.J."/>
            <person name="Herman E.K."/>
            <person name="Klute M.J."/>
            <person name="Nakayama T."/>
            <person name="Obornik M."/>
            <person name="Reyes-Prieto A."/>
            <person name="Armbrust E.V."/>
            <person name="Aves S.J."/>
            <person name="Beiko R.G."/>
            <person name="Coutinho P."/>
            <person name="Dacks J.B."/>
            <person name="Durnford D.G."/>
            <person name="Fast N.M."/>
            <person name="Green B.R."/>
            <person name="Grisdale C."/>
            <person name="Hempe F."/>
            <person name="Henrissat B."/>
            <person name="Hoppner M.P."/>
            <person name="Ishida K.-I."/>
            <person name="Kim E."/>
            <person name="Koreny L."/>
            <person name="Kroth P.G."/>
            <person name="Liu Y."/>
            <person name="Malik S.-B."/>
            <person name="Maier U.G."/>
            <person name="McRose D."/>
            <person name="Mock T."/>
            <person name="Neilson J.A."/>
            <person name="Onodera N.T."/>
            <person name="Poole A.M."/>
            <person name="Pritham E.J."/>
            <person name="Richards T.A."/>
            <person name="Rocap G."/>
            <person name="Roy S.W."/>
            <person name="Sarai C."/>
            <person name="Schaack S."/>
            <person name="Shirato S."/>
            <person name="Slamovits C.H."/>
            <person name="Spencer D.F."/>
            <person name="Suzuki S."/>
            <person name="Worden A.Z."/>
            <person name="Zauner S."/>
            <person name="Barry K."/>
            <person name="Bell C."/>
            <person name="Bharti A.K."/>
            <person name="Crow J.A."/>
            <person name="Grimwood J."/>
            <person name="Kramer R."/>
            <person name="Lindquist E."/>
            <person name="Lucas S."/>
            <person name="Salamov A."/>
            <person name="McFadden G.I."/>
            <person name="Lane C.E."/>
            <person name="Keeling P.J."/>
            <person name="Gray M.W."/>
            <person name="Grigoriev I.V."/>
            <person name="Archibald J.M."/>
        </authorList>
    </citation>
    <scope>NUCLEOTIDE SEQUENCE</scope>
    <source>
        <strain evidence="4">CCMP2712</strain>
    </source>
</reference>
<accession>L1J670</accession>
<dbReference type="EnsemblProtists" id="EKX44038">
    <property type="protein sequence ID" value="EKX44038"/>
    <property type="gene ID" value="GUITHDRAFT_163721"/>
</dbReference>
<gene>
    <name evidence="2" type="ORF">GUITHDRAFT_163721</name>
</gene>
<feature type="transmembrane region" description="Helical" evidence="1">
    <location>
        <begin position="39"/>
        <end position="62"/>
    </location>
</feature>
<evidence type="ECO:0000256" key="1">
    <source>
        <dbReference type="SAM" id="Phobius"/>
    </source>
</evidence>